<reference evidence="3 5" key="1">
    <citation type="journal article" date="2022" name="bioRxiv">
        <title>Genomics of Preaxostyla Flagellates Illuminates Evolutionary Transitions and the Path Towards Mitochondrial Loss.</title>
        <authorList>
            <person name="Novak L.V.F."/>
            <person name="Treitli S.C."/>
            <person name="Pyrih J."/>
            <person name="Halakuc P."/>
            <person name="Pipaliya S.V."/>
            <person name="Vacek V."/>
            <person name="Brzon O."/>
            <person name="Soukal P."/>
            <person name="Eme L."/>
            <person name="Dacks J.B."/>
            <person name="Karnkowska A."/>
            <person name="Elias M."/>
            <person name="Hampl V."/>
        </authorList>
    </citation>
    <scope>NUCLEOTIDE SEQUENCE [LARGE SCALE GENOMIC DNA]</scope>
    <source>
        <strain evidence="3">NAU3</strain>
        <tissue evidence="3">Gut</tissue>
    </source>
</reference>
<keyword evidence="5" id="KW-1185">Reference proteome</keyword>
<evidence type="ECO:0000313" key="5">
    <source>
        <dbReference type="Proteomes" id="UP001281761"/>
    </source>
</evidence>
<dbReference type="Proteomes" id="UP001281761">
    <property type="component" value="Unassembled WGS sequence"/>
</dbReference>
<organism evidence="3 5">
    <name type="scientific">Blattamonas nauphoetae</name>
    <dbReference type="NCBI Taxonomy" id="2049346"/>
    <lineage>
        <taxon>Eukaryota</taxon>
        <taxon>Metamonada</taxon>
        <taxon>Preaxostyla</taxon>
        <taxon>Oxymonadida</taxon>
        <taxon>Blattamonas</taxon>
    </lineage>
</organism>
<feature type="compositionally biased region" description="Basic and acidic residues" evidence="1">
    <location>
        <begin position="34"/>
        <end position="43"/>
    </location>
</feature>
<gene>
    <name evidence="3" type="ORF">BLNAU_22876</name>
    <name evidence="4" type="ORF">BLNAU_22891</name>
    <name evidence="2" type="ORF">BLNAU_24351</name>
</gene>
<sequence length="117" mass="13277">MNRSLLTIHRSTKASIVVQQMNLPSVSSSSSLQKGERTKERESQSQCQHPESQVSTTTQQSSHFPLEHKQMTEFEVSVQHFQNSKEVQPSHSQLESEIQVSLSQQSQSLVDELQVQQ</sequence>
<evidence type="ECO:0000256" key="1">
    <source>
        <dbReference type="SAM" id="MobiDB-lite"/>
    </source>
</evidence>
<comment type="caution">
    <text evidence="3">The sequence shown here is derived from an EMBL/GenBank/DDBJ whole genome shotgun (WGS) entry which is preliminary data.</text>
</comment>
<evidence type="ECO:0000313" key="4">
    <source>
        <dbReference type="EMBL" id="KAK2942208.1"/>
    </source>
</evidence>
<feature type="compositionally biased region" description="Low complexity" evidence="1">
    <location>
        <begin position="52"/>
        <end position="62"/>
    </location>
</feature>
<dbReference type="EMBL" id="JARBJD010000425">
    <property type="protein sequence ID" value="KAK2942208.1"/>
    <property type="molecule type" value="Genomic_DNA"/>
</dbReference>
<protein>
    <submittedName>
        <fullName evidence="3">Uncharacterized protein</fullName>
    </submittedName>
</protein>
<evidence type="ECO:0000313" key="2">
    <source>
        <dbReference type="EMBL" id="KAK2940745.1"/>
    </source>
</evidence>
<dbReference type="EMBL" id="JARBJD010000612">
    <property type="protein sequence ID" value="KAK2940745.1"/>
    <property type="molecule type" value="Genomic_DNA"/>
</dbReference>
<proteinExistence type="predicted"/>
<dbReference type="EMBL" id="JARBJD010000425">
    <property type="protein sequence ID" value="KAK2942193.1"/>
    <property type="molecule type" value="Genomic_DNA"/>
</dbReference>
<name>A0ABQ9WS87_9EUKA</name>
<feature type="region of interest" description="Disordered" evidence="1">
    <location>
        <begin position="19"/>
        <end position="64"/>
    </location>
</feature>
<evidence type="ECO:0000313" key="3">
    <source>
        <dbReference type="EMBL" id="KAK2942193.1"/>
    </source>
</evidence>
<accession>A0ABQ9WS87</accession>